<keyword evidence="7" id="KW-0472">Membrane</keyword>
<name>A0A1F8BH62_9BACT</name>
<evidence type="ECO:0000256" key="7">
    <source>
        <dbReference type="SAM" id="Phobius"/>
    </source>
</evidence>
<feature type="region of interest" description="Disordered" evidence="6">
    <location>
        <begin position="50"/>
        <end position="76"/>
    </location>
</feature>
<dbReference type="Pfam" id="PF13462">
    <property type="entry name" value="Thioredoxin_4"/>
    <property type="match status" value="1"/>
</dbReference>
<dbReference type="PROSITE" id="PS51352">
    <property type="entry name" value="THIOREDOXIN_2"/>
    <property type="match status" value="1"/>
</dbReference>
<dbReference type="EMBL" id="MGHE01000022">
    <property type="protein sequence ID" value="OGM63372.1"/>
    <property type="molecule type" value="Genomic_DNA"/>
</dbReference>
<evidence type="ECO:0000313" key="9">
    <source>
        <dbReference type="EMBL" id="OGM63372.1"/>
    </source>
</evidence>
<keyword evidence="2" id="KW-0732">Signal</keyword>
<accession>A0A1F8BH62</accession>
<comment type="similarity">
    <text evidence="1">Belongs to the thioredoxin family. DsbA subfamily.</text>
</comment>
<keyword evidence="5" id="KW-0676">Redox-active center</keyword>
<dbReference type="PANTHER" id="PTHR13887:SF14">
    <property type="entry name" value="DISULFIDE BOND FORMATION PROTEIN D"/>
    <property type="match status" value="1"/>
</dbReference>
<comment type="caution">
    <text evidence="9">The sequence shown here is derived from an EMBL/GenBank/DDBJ whole genome shotgun (WGS) entry which is preliminary data.</text>
</comment>
<evidence type="ECO:0000256" key="2">
    <source>
        <dbReference type="ARBA" id="ARBA00022729"/>
    </source>
</evidence>
<keyword evidence="7" id="KW-1133">Transmembrane helix</keyword>
<evidence type="ECO:0000256" key="4">
    <source>
        <dbReference type="ARBA" id="ARBA00023157"/>
    </source>
</evidence>
<dbReference type="Gene3D" id="3.40.30.10">
    <property type="entry name" value="Glutaredoxin"/>
    <property type="match status" value="1"/>
</dbReference>
<feature type="domain" description="Thioredoxin" evidence="8">
    <location>
        <begin position="58"/>
        <end position="259"/>
    </location>
</feature>
<proteinExistence type="inferred from homology"/>
<evidence type="ECO:0000256" key="5">
    <source>
        <dbReference type="ARBA" id="ARBA00023284"/>
    </source>
</evidence>
<evidence type="ECO:0000313" key="10">
    <source>
        <dbReference type="Proteomes" id="UP000177060"/>
    </source>
</evidence>
<evidence type="ECO:0000256" key="1">
    <source>
        <dbReference type="ARBA" id="ARBA00005791"/>
    </source>
</evidence>
<dbReference type="InterPro" id="IPR012336">
    <property type="entry name" value="Thioredoxin-like_fold"/>
</dbReference>
<evidence type="ECO:0000256" key="6">
    <source>
        <dbReference type="SAM" id="MobiDB-lite"/>
    </source>
</evidence>
<evidence type="ECO:0000256" key="3">
    <source>
        <dbReference type="ARBA" id="ARBA00023002"/>
    </source>
</evidence>
<reference evidence="9 10" key="1">
    <citation type="journal article" date="2016" name="Nat. Commun.">
        <title>Thousands of microbial genomes shed light on interconnected biogeochemical processes in an aquifer system.</title>
        <authorList>
            <person name="Anantharaman K."/>
            <person name="Brown C.T."/>
            <person name="Hug L.A."/>
            <person name="Sharon I."/>
            <person name="Castelle C.J."/>
            <person name="Probst A.J."/>
            <person name="Thomas B.C."/>
            <person name="Singh A."/>
            <person name="Wilkins M.J."/>
            <person name="Karaoz U."/>
            <person name="Brodie E.L."/>
            <person name="Williams K.H."/>
            <person name="Hubbard S.S."/>
            <person name="Banfield J.F."/>
        </authorList>
    </citation>
    <scope>NUCLEOTIDE SEQUENCE [LARGE SCALE GENOMIC DNA]</scope>
</reference>
<gene>
    <name evidence="9" type="ORF">A3A52_04425</name>
</gene>
<dbReference type="InterPro" id="IPR013766">
    <property type="entry name" value="Thioredoxin_domain"/>
</dbReference>
<dbReference type="SUPFAM" id="SSF52833">
    <property type="entry name" value="Thioredoxin-like"/>
    <property type="match status" value="1"/>
</dbReference>
<dbReference type="AlphaFoldDB" id="A0A1F8BH62"/>
<protein>
    <recommendedName>
        <fullName evidence="8">Thioredoxin domain-containing protein</fullName>
    </recommendedName>
</protein>
<feature type="transmembrane region" description="Helical" evidence="7">
    <location>
        <begin position="14"/>
        <end position="33"/>
    </location>
</feature>
<dbReference type="GO" id="GO:0016491">
    <property type="term" value="F:oxidoreductase activity"/>
    <property type="evidence" value="ECO:0007669"/>
    <property type="project" value="UniProtKB-KW"/>
</dbReference>
<keyword evidence="3" id="KW-0560">Oxidoreductase</keyword>
<dbReference type="PANTHER" id="PTHR13887">
    <property type="entry name" value="GLUTATHIONE S-TRANSFERASE KAPPA"/>
    <property type="match status" value="1"/>
</dbReference>
<evidence type="ECO:0000259" key="8">
    <source>
        <dbReference type="PROSITE" id="PS51352"/>
    </source>
</evidence>
<keyword evidence="7" id="KW-0812">Transmembrane</keyword>
<dbReference type="Proteomes" id="UP000177060">
    <property type="component" value="Unassembled WGS sequence"/>
</dbReference>
<feature type="compositionally biased region" description="Gly residues" evidence="6">
    <location>
        <begin position="50"/>
        <end position="64"/>
    </location>
</feature>
<dbReference type="InterPro" id="IPR036249">
    <property type="entry name" value="Thioredoxin-like_sf"/>
</dbReference>
<keyword evidence="4" id="KW-1015">Disulfide bond</keyword>
<organism evidence="9 10">
    <name type="scientific">Candidatus Woesebacteria bacterium RIFCSPLOWO2_01_FULL_39_14</name>
    <dbReference type="NCBI Taxonomy" id="1802518"/>
    <lineage>
        <taxon>Bacteria</taxon>
        <taxon>Candidatus Woeseibacteriota</taxon>
    </lineage>
</organism>
<sequence length="261" mass="28059">MAVSKIKVNFPDKLVPILLVASIGLAFAVGMLWQKVQNLEGGGTTRIAGTQGGAAGGAQGGQPAAGGTQPSFGGADQVDKLRQDDHIRGDKNARMLLIEYSDLECPFCKRFHPTAQQLVDEYNGQVVWVYRHFPLDQIHQKADKEAEAVECAYELAGNDGFWKLTDKIFEVTPSNNGLNLDDLPKLAGEVGLNQGAFKTCLDSGKMAQHVEADFQNGAKAGVTGTPGNILLDTKTGKTKLIPGALPFENFKTEIDNMLKES</sequence>